<accession>A0A3M7LZF6</accession>
<sequence length="315" mass="36348">MDDVVAYNRFGKNAHVFEQSNGGEVVVHGEDFGSWARRRTQEMRAVKEARIRQHGKETPIILIPETRQHVIPYTWRPGRIKATTIPAAPYSKPTDTTLPTTSSDIAAHAALVYVLCPSKFFVAYCRRRKIPPFQHVEGFDWFGEYTWQWHRNMSGCWVLGYGDDSCKNDCALPCDCGCNGSFIDRCYCNEFNVGTWQEEAAPEEQQRCSLVEWANGELREKMEADEEILQEQLRRGEEEDAEMQRRMDEHGESWEANFSGDEFECEWGHYWEDEYVILESEESEASESWSVVSGVEQRRFADFTGGGSSAEQWMD</sequence>
<feature type="coiled-coil region" evidence="1">
    <location>
        <begin position="215"/>
        <end position="246"/>
    </location>
</feature>
<evidence type="ECO:0000256" key="1">
    <source>
        <dbReference type="SAM" id="Coils"/>
    </source>
</evidence>
<reference evidence="2 3" key="1">
    <citation type="journal article" date="2014" name="PLoS ONE">
        <title>De novo Genome Assembly of the Fungal Plant Pathogen Pyrenophora semeniperda.</title>
        <authorList>
            <person name="Soliai M.M."/>
            <person name="Meyer S.E."/>
            <person name="Udall J.A."/>
            <person name="Elzinga D.E."/>
            <person name="Hermansen R.A."/>
            <person name="Bodily P.M."/>
            <person name="Hart A.A."/>
            <person name="Coleman C.E."/>
        </authorList>
    </citation>
    <scope>NUCLEOTIDE SEQUENCE [LARGE SCALE GENOMIC DNA]</scope>
    <source>
        <strain evidence="2 3">CCB06</strain>
        <tissue evidence="2">Mycelium</tissue>
    </source>
</reference>
<protein>
    <submittedName>
        <fullName evidence="2">Uncharacterized protein</fullName>
    </submittedName>
</protein>
<evidence type="ECO:0000313" key="3">
    <source>
        <dbReference type="Proteomes" id="UP000265663"/>
    </source>
</evidence>
<organism evidence="2 3">
    <name type="scientific">Pyrenophora seminiperda CCB06</name>
    <dbReference type="NCBI Taxonomy" id="1302712"/>
    <lineage>
        <taxon>Eukaryota</taxon>
        <taxon>Fungi</taxon>
        <taxon>Dikarya</taxon>
        <taxon>Ascomycota</taxon>
        <taxon>Pezizomycotina</taxon>
        <taxon>Dothideomycetes</taxon>
        <taxon>Pleosporomycetidae</taxon>
        <taxon>Pleosporales</taxon>
        <taxon>Pleosporineae</taxon>
        <taxon>Pleosporaceae</taxon>
        <taxon>Pyrenophora</taxon>
    </lineage>
</organism>
<evidence type="ECO:0000313" key="2">
    <source>
        <dbReference type="EMBL" id="RMZ67588.1"/>
    </source>
</evidence>
<dbReference type="OrthoDB" id="5423564at2759"/>
<keyword evidence="3" id="KW-1185">Reference proteome</keyword>
<name>A0A3M7LZF6_9PLEO</name>
<gene>
    <name evidence="2" type="ORF">GMOD_00001535</name>
</gene>
<proteinExistence type="predicted"/>
<dbReference type="AlphaFoldDB" id="A0A3M7LZF6"/>
<dbReference type="EMBL" id="KE747810">
    <property type="protein sequence ID" value="RMZ67588.1"/>
    <property type="molecule type" value="Genomic_DNA"/>
</dbReference>
<keyword evidence="1" id="KW-0175">Coiled coil</keyword>
<dbReference type="Proteomes" id="UP000265663">
    <property type="component" value="Unassembled WGS sequence"/>
</dbReference>